<evidence type="ECO:0000256" key="1">
    <source>
        <dbReference type="SAM" id="MobiDB-lite"/>
    </source>
</evidence>
<proteinExistence type="predicted"/>
<evidence type="ECO:0000313" key="3">
    <source>
        <dbReference type="Proteomes" id="UP001066276"/>
    </source>
</evidence>
<sequence>MLAMPGGCQLLYLEASRYHATGSHVHHARRHPATVSGGFQVPRHWISRSPRQETASYCIWRLPGTTPPDLTFTMPGDIQLLYLEASMYHATGSHVRHARRLPATVSGGLHVPRHWISCSPRQETASYCIWRLPGTTPLDLTFTMPGDIQLLYLEASRYHATGSHVHHARRHPATVSGGIQVPRHRISRSPCQLLYLEASRYHATRSHVHHARRHQAAVSGGFQVPRHSISCSPCQETSSYCIWRLPGTTPPDLTFTMPGDIQLLYLEASMYHATGSHVHHARRLPATVSGGFQVPRHRISRSPCQETSSYCIWRLPGTTPLDLMFTMPGDIQRLYLEASRYHAAGSRHWISRSPCQETSSCCIWRLPGTTPLDLTFTTPRGIQLLYLEASRYHATGSHVRHARRLPAAVSGGFQVPRHWISRSPRQEASSYCIWRLPGTTPLDLMFTMPGDIQLLYLEASRYHATGSHVRHASTLPATVSGGFQVPRHRISRSPRQETSSYCIWRLPGTTPRDLTFAMPGDCQLLYLEASRYHATGSHVHHARRHPAAVSGGFQVPRHSISCSPRQETSSDCIWRLPGTTPPDLTFTMPGDIQLLYLEASMYHATGSHVRHARRLPATVSGGFQVPRHRISRSPRQETSSYCIWRLPGTTPLDLTFTMPGDIQLLYLEASRYHATGSHVHHARRLPAAVSGGIQVPRHRISRSPCQLLYLEASRYHATRSHVHHARRHPAAVSGGFQVPRHSISCSPCQETSSYCIWRLPGTTPPDLTFTMPGDIQLLYLEASMYHATGSHVHQARRLPATVSGGFQVPRHRISRSPRQETSSYCIWRLPGTTLQDLTFTMPGDIQLLYLEASRYHATGSHVHHARRHPATVSGGVQVPRHRISYCIWRLPGTTPPDQLMYLEASRYHATGSHVHHARRHPAAVSGGFQVPRHWISRSPRQEAASYCIWRLPGTTPPDLTFATPGDIQLLYLEASRYHATGSHVHYARRLPATVSGQLTPKPCARHASRNRYHARRHPISSLPCQEES</sequence>
<evidence type="ECO:0000313" key="2">
    <source>
        <dbReference type="EMBL" id="KAJ1168521.1"/>
    </source>
</evidence>
<feature type="compositionally biased region" description="Basic residues" evidence="1">
    <location>
        <begin position="1008"/>
        <end position="1018"/>
    </location>
</feature>
<dbReference type="Proteomes" id="UP001066276">
    <property type="component" value="Chromosome 4_1"/>
</dbReference>
<dbReference type="EMBL" id="JANPWB010000007">
    <property type="protein sequence ID" value="KAJ1168521.1"/>
    <property type="molecule type" value="Genomic_DNA"/>
</dbReference>
<reference evidence="2" key="1">
    <citation type="journal article" date="2022" name="bioRxiv">
        <title>Sequencing and chromosome-scale assembly of the giantPleurodeles waltlgenome.</title>
        <authorList>
            <person name="Brown T."/>
            <person name="Elewa A."/>
            <person name="Iarovenko S."/>
            <person name="Subramanian E."/>
            <person name="Araus A.J."/>
            <person name="Petzold A."/>
            <person name="Susuki M."/>
            <person name="Suzuki K.-i.T."/>
            <person name="Hayashi T."/>
            <person name="Toyoda A."/>
            <person name="Oliveira C."/>
            <person name="Osipova E."/>
            <person name="Leigh N.D."/>
            <person name="Simon A."/>
            <person name="Yun M.H."/>
        </authorList>
    </citation>
    <scope>NUCLEOTIDE SEQUENCE</scope>
    <source>
        <strain evidence="2">20211129_DDA</strain>
        <tissue evidence="2">Liver</tissue>
    </source>
</reference>
<keyword evidence="3" id="KW-1185">Reference proteome</keyword>
<protein>
    <submittedName>
        <fullName evidence="2">Uncharacterized protein</fullName>
    </submittedName>
</protein>
<accession>A0AAV7SX09</accession>
<organism evidence="2 3">
    <name type="scientific">Pleurodeles waltl</name>
    <name type="common">Iberian ribbed newt</name>
    <dbReference type="NCBI Taxonomy" id="8319"/>
    <lineage>
        <taxon>Eukaryota</taxon>
        <taxon>Metazoa</taxon>
        <taxon>Chordata</taxon>
        <taxon>Craniata</taxon>
        <taxon>Vertebrata</taxon>
        <taxon>Euteleostomi</taxon>
        <taxon>Amphibia</taxon>
        <taxon>Batrachia</taxon>
        <taxon>Caudata</taxon>
        <taxon>Salamandroidea</taxon>
        <taxon>Salamandridae</taxon>
        <taxon>Pleurodelinae</taxon>
        <taxon>Pleurodeles</taxon>
    </lineage>
</organism>
<gene>
    <name evidence="2" type="ORF">NDU88_000444</name>
</gene>
<comment type="caution">
    <text evidence="2">The sequence shown here is derived from an EMBL/GenBank/DDBJ whole genome shotgun (WGS) entry which is preliminary data.</text>
</comment>
<dbReference type="AlphaFoldDB" id="A0AAV7SX09"/>
<name>A0AAV7SX09_PLEWA</name>
<feature type="region of interest" description="Disordered" evidence="1">
    <location>
        <begin position="1008"/>
        <end position="1028"/>
    </location>
</feature>